<dbReference type="PANTHER" id="PTHR12170">
    <property type="entry name" value="MACROPHAGE ERYTHROBLAST ATTACHER-RELATED"/>
    <property type="match status" value="1"/>
</dbReference>
<dbReference type="GO" id="GO:0043161">
    <property type="term" value="P:proteasome-mediated ubiquitin-dependent protein catabolic process"/>
    <property type="evidence" value="ECO:0007669"/>
    <property type="project" value="InterPro"/>
</dbReference>
<feature type="domain" description="CTLH/CRA C-terminal to LisH motif" evidence="2">
    <location>
        <begin position="64"/>
        <end position="269"/>
    </location>
</feature>
<protein>
    <recommendedName>
        <fullName evidence="2">CTLH/CRA C-terminal to LisH motif domain-containing protein</fullName>
    </recommendedName>
</protein>
<name>A0A8J5UE25_9ASCO</name>
<evidence type="ECO:0000256" key="1">
    <source>
        <dbReference type="SAM" id="MobiDB-lite"/>
    </source>
</evidence>
<feature type="compositionally biased region" description="Low complexity" evidence="1">
    <location>
        <begin position="284"/>
        <end position="303"/>
    </location>
</feature>
<evidence type="ECO:0000313" key="4">
    <source>
        <dbReference type="Proteomes" id="UP000694255"/>
    </source>
</evidence>
<dbReference type="GeneID" id="73472545"/>
<organism evidence="3 4">
    <name type="scientific">[Candida] subhashii</name>
    <dbReference type="NCBI Taxonomy" id="561895"/>
    <lineage>
        <taxon>Eukaryota</taxon>
        <taxon>Fungi</taxon>
        <taxon>Dikarya</taxon>
        <taxon>Ascomycota</taxon>
        <taxon>Saccharomycotina</taxon>
        <taxon>Pichiomycetes</taxon>
        <taxon>Debaryomycetaceae</taxon>
        <taxon>Spathaspora</taxon>
    </lineage>
</organism>
<dbReference type="RefSeq" id="XP_049261016.1">
    <property type="nucleotide sequence ID" value="XM_049409844.1"/>
</dbReference>
<dbReference type="PANTHER" id="PTHR12170:SF3">
    <property type="entry name" value="GH10162P"/>
    <property type="match status" value="1"/>
</dbReference>
<comment type="caution">
    <text evidence="3">The sequence shown here is derived from an EMBL/GenBank/DDBJ whole genome shotgun (WGS) entry which is preliminary data.</text>
</comment>
<dbReference type="EMBL" id="JAGSYN010000274">
    <property type="protein sequence ID" value="KAG7660783.1"/>
    <property type="molecule type" value="Genomic_DNA"/>
</dbReference>
<dbReference type="Pfam" id="PF10607">
    <property type="entry name" value="CTLH"/>
    <property type="match status" value="1"/>
</dbReference>
<proteinExistence type="predicted"/>
<dbReference type="GO" id="GO:0034657">
    <property type="term" value="C:GID complex"/>
    <property type="evidence" value="ECO:0007669"/>
    <property type="project" value="TreeGrafter"/>
</dbReference>
<dbReference type="Proteomes" id="UP000694255">
    <property type="component" value="Unassembled WGS sequence"/>
</dbReference>
<dbReference type="GO" id="GO:0005737">
    <property type="term" value="C:cytoplasm"/>
    <property type="evidence" value="ECO:0007669"/>
    <property type="project" value="TreeGrafter"/>
</dbReference>
<dbReference type="GO" id="GO:0005634">
    <property type="term" value="C:nucleus"/>
    <property type="evidence" value="ECO:0007669"/>
    <property type="project" value="TreeGrafter"/>
</dbReference>
<evidence type="ECO:0000259" key="2">
    <source>
        <dbReference type="Pfam" id="PF10607"/>
    </source>
</evidence>
<dbReference type="InterPro" id="IPR045098">
    <property type="entry name" value="Fyv10_fam"/>
</dbReference>
<dbReference type="InterPro" id="IPR024964">
    <property type="entry name" value="CTLH/CRA"/>
</dbReference>
<evidence type="ECO:0000313" key="3">
    <source>
        <dbReference type="EMBL" id="KAG7660783.1"/>
    </source>
</evidence>
<sequence length="427" mass="49688">MNSNKLKLIKDDQLELIKLDNRTELIKSIMLHLLKIGQCDIVDEIMKELPKDTPMIIDQELSNKFQTLHKVVDNIVSNHDLSMALKWLNQKYNQSVLDHQTPAENFNNIEFKFHMLQFIILLNGTSAEFTLDDVFAAYVYAKDNFARFFNDYLNEISPLVILLLFKTNNPNEYDDFSKKVMINSVKEFIEKMKIGFNLENDKKSNHHTNEVKFISELLSSFENIHTNQSIFVNISNEFISEYCKDLKLSNDSSLFQAILAGHIYLPSFYKYNQIQSKLSKFKSIPSSSSSDKSSDFISNSNSSQANPSDPNHHSKQENFISTYHNDLPFQLPDTNRFLFKHHPIFICPVSREQLIPITEHLVENNNHKYIVDNDMVSQVVVLNYCQHLALRDSVYQLSKKGTDSFKCHYCYKKHKYADVTDGYFIDL</sequence>
<feature type="region of interest" description="Disordered" evidence="1">
    <location>
        <begin position="284"/>
        <end position="316"/>
    </location>
</feature>
<keyword evidence="4" id="KW-1185">Reference proteome</keyword>
<dbReference type="GO" id="GO:0004842">
    <property type="term" value="F:ubiquitin-protein transferase activity"/>
    <property type="evidence" value="ECO:0007669"/>
    <property type="project" value="InterPro"/>
</dbReference>
<reference evidence="3 4" key="1">
    <citation type="journal article" date="2021" name="DNA Res.">
        <title>Genome analysis of Candida subhashii reveals its hybrid nature and dual mitochondrial genome conformations.</title>
        <authorList>
            <person name="Mixao V."/>
            <person name="Hegedusova E."/>
            <person name="Saus E."/>
            <person name="Pryszcz L.P."/>
            <person name="Cillingova A."/>
            <person name="Nosek J."/>
            <person name="Gabaldon T."/>
        </authorList>
    </citation>
    <scope>NUCLEOTIDE SEQUENCE [LARGE SCALE GENOMIC DNA]</scope>
    <source>
        <strain evidence="3 4">CBS 10753</strain>
    </source>
</reference>
<accession>A0A8J5UE25</accession>
<gene>
    <name evidence="3" type="ORF">J8A68_005745</name>
</gene>
<dbReference type="OrthoDB" id="1933281at2759"/>
<dbReference type="AlphaFoldDB" id="A0A8J5UE25"/>